<dbReference type="AlphaFoldDB" id="A0A1G6H6G5"/>
<evidence type="ECO:0000313" key="2">
    <source>
        <dbReference type="EMBL" id="SDB89728.1"/>
    </source>
</evidence>
<dbReference type="Proteomes" id="UP000242501">
    <property type="component" value="Unassembled WGS sequence"/>
</dbReference>
<keyword evidence="3" id="KW-1185">Reference proteome</keyword>
<reference evidence="3" key="1">
    <citation type="submission" date="2016-09" db="EMBL/GenBank/DDBJ databases">
        <authorList>
            <person name="Varghese N."/>
            <person name="Submissions S."/>
        </authorList>
    </citation>
    <scope>NUCLEOTIDE SEQUENCE [LARGE SCALE GENOMIC DNA]</scope>
    <source>
        <strain evidence="3">ANC 4422</strain>
    </source>
</reference>
<evidence type="ECO:0000259" key="1">
    <source>
        <dbReference type="Pfam" id="PF12146"/>
    </source>
</evidence>
<dbReference type="PRINTS" id="PR00111">
    <property type="entry name" value="ABHYDROLASE"/>
</dbReference>
<sequence>MTKNKDIIVLIHGTWASGQSWSDCKALLLDAGFDVYCPHLRYHDLPFQEGLNAVASVSLTDYVRDIEQLLFEINQPVWLVGHSLGGLIAQLVATKNPAYCKGLILLGPAPMAGIFSLYPTMFLAFYKHFLQWGFWKKPVLPNKDVLAKYCMNRQSVDVQNAVYSHLVADSGRAYTEMVFWFLDSNHASTVNTHGFKAPVLVVSGTEDKVVVSNIAKATAKRYTNARYILMQGADHSYATGRYLSQTVEHILDWIQ</sequence>
<dbReference type="EMBL" id="FMYL01000004">
    <property type="protein sequence ID" value="SDB89728.1"/>
    <property type="molecule type" value="Genomic_DNA"/>
</dbReference>
<dbReference type="Gene3D" id="3.40.50.1820">
    <property type="entry name" value="alpha/beta hydrolase"/>
    <property type="match status" value="1"/>
</dbReference>
<dbReference type="InterPro" id="IPR050228">
    <property type="entry name" value="Carboxylesterase_BioH"/>
</dbReference>
<dbReference type="Pfam" id="PF12146">
    <property type="entry name" value="Hydrolase_4"/>
    <property type="match status" value="1"/>
</dbReference>
<evidence type="ECO:0000313" key="3">
    <source>
        <dbReference type="Proteomes" id="UP000242501"/>
    </source>
</evidence>
<dbReference type="RefSeq" id="WP_092747346.1">
    <property type="nucleotide sequence ID" value="NZ_FMYL01000004.1"/>
</dbReference>
<dbReference type="PANTHER" id="PTHR43194:SF2">
    <property type="entry name" value="PEROXISOMAL MEMBRANE PROTEIN LPX1"/>
    <property type="match status" value="1"/>
</dbReference>
<proteinExistence type="predicted"/>
<feature type="domain" description="Serine aminopeptidase S33" evidence="1">
    <location>
        <begin position="3"/>
        <end position="236"/>
    </location>
</feature>
<dbReference type="InterPro" id="IPR000073">
    <property type="entry name" value="AB_hydrolase_1"/>
</dbReference>
<dbReference type="GO" id="GO:0016787">
    <property type="term" value="F:hydrolase activity"/>
    <property type="evidence" value="ECO:0007669"/>
    <property type="project" value="UniProtKB-KW"/>
</dbReference>
<keyword evidence="2" id="KW-0378">Hydrolase</keyword>
<protein>
    <submittedName>
        <fullName evidence="2">Lysophospholipase, alpha-beta hydrolase superfamily</fullName>
    </submittedName>
</protein>
<dbReference type="STRING" id="1219383.SAMN05421733_10441"/>
<dbReference type="InterPro" id="IPR022742">
    <property type="entry name" value="Hydrolase_4"/>
</dbReference>
<dbReference type="OrthoDB" id="9806902at2"/>
<dbReference type="InterPro" id="IPR029058">
    <property type="entry name" value="AB_hydrolase_fold"/>
</dbReference>
<dbReference type="SUPFAM" id="SSF53474">
    <property type="entry name" value="alpha/beta-Hydrolases"/>
    <property type="match status" value="1"/>
</dbReference>
<name>A0A1G6H6G5_9GAMM</name>
<accession>A0A1G6H6G5</accession>
<dbReference type="PANTHER" id="PTHR43194">
    <property type="entry name" value="HYDROLASE ALPHA/BETA FOLD FAMILY"/>
    <property type="match status" value="1"/>
</dbReference>
<organism evidence="2 3">
    <name type="scientific">Acinetobacter boissieri</name>
    <dbReference type="NCBI Taxonomy" id="1219383"/>
    <lineage>
        <taxon>Bacteria</taxon>
        <taxon>Pseudomonadati</taxon>
        <taxon>Pseudomonadota</taxon>
        <taxon>Gammaproteobacteria</taxon>
        <taxon>Moraxellales</taxon>
        <taxon>Moraxellaceae</taxon>
        <taxon>Acinetobacter</taxon>
    </lineage>
</organism>
<gene>
    <name evidence="2" type="ORF">SAMN05421733_10441</name>
</gene>